<feature type="compositionally biased region" description="Basic residues" evidence="1">
    <location>
        <begin position="1"/>
        <end position="11"/>
    </location>
</feature>
<dbReference type="EMBL" id="KL363230">
    <property type="protein sequence ID" value="KFD52184.1"/>
    <property type="molecule type" value="Genomic_DNA"/>
</dbReference>
<dbReference type="EMBL" id="KL367488">
    <property type="protein sequence ID" value="KFD70375.1"/>
    <property type="molecule type" value="Genomic_DNA"/>
</dbReference>
<feature type="region of interest" description="Disordered" evidence="1">
    <location>
        <begin position="1"/>
        <end position="22"/>
    </location>
</feature>
<accession>A0A085NLM9</accession>
<dbReference type="AlphaFoldDB" id="A0A085NLM9"/>
<organism evidence="3">
    <name type="scientific">Trichuris suis</name>
    <name type="common">pig whipworm</name>
    <dbReference type="NCBI Taxonomy" id="68888"/>
    <lineage>
        <taxon>Eukaryota</taxon>
        <taxon>Metazoa</taxon>
        <taxon>Ecdysozoa</taxon>
        <taxon>Nematoda</taxon>
        <taxon>Enoplea</taxon>
        <taxon>Dorylaimia</taxon>
        <taxon>Trichinellida</taxon>
        <taxon>Trichuridae</taxon>
        <taxon>Trichuris</taxon>
    </lineage>
</organism>
<evidence type="ECO:0000313" key="4">
    <source>
        <dbReference type="Proteomes" id="UP000030764"/>
    </source>
</evidence>
<dbReference type="Proteomes" id="UP000030758">
    <property type="component" value="Unassembled WGS sequence"/>
</dbReference>
<evidence type="ECO:0000313" key="2">
    <source>
        <dbReference type="EMBL" id="KFD52184.1"/>
    </source>
</evidence>
<dbReference type="Proteomes" id="UP000030764">
    <property type="component" value="Unassembled WGS sequence"/>
</dbReference>
<sequence length="91" mass="10405">MENVKYQHHTHGATNSDKHKPNLKTVHKASSNVLQRTVVISHFNRFDGISRQTQNFRADQEQARLQQALRCFRAPIDEAAIPCLATIHFLA</sequence>
<keyword evidence="4" id="KW-1185">Reference proteome</keyword>
<evidence type="ECO:0000313" key="3">
    <source>
        <dbReference type="EMBL" id="KFD70375.1"/>
    </source>
</evidence>
<reference evidence="3 4" key="1">
    <citation type="journal article" date="2014" name="Nat. Genet.">
        <title>Genome and transcriptome of the porcine whipworm Trichuris suis.</title>
        <authorList>
            <person name="Jex A.R."/>
            <person name="Nejsum P."/>
            <person name="Schwarz E.M."/>
            <person name="Hu L."/>
            <person name="Young N.D."/>
            <person name="Hall R.S."/>
            <person name="Korhonen P.K."/>
            <person name="Liao S."/>
            <person name="Thamsborg S."/>
            <person name="Xia J."/>
            <person name="Xu P."/>
            <person name="Wang S."/>
            <person name="Scheerlinck J.P."/>
            <person name="Hofmann A."/>
            <person name="Sternberg P.W."/>
            <person name="Wang J."/>
            <person name="Gasser R.B."/>
        </authorList>
    </citation>
    <scope>NUCLEOTIDE SEQUENCE [LARGE SCALE GENOMIC DNA]</scope>
    <source>
        <strain evidence="3">DCEP-RM93F</strain>
        <strain evidence="2">DCEP-RM93M</strain>
    </source>
</reference>
<protein>
    <submittedName>
        <fullName evidence="3">Uncharacterized protein</fullName>
    </submittedName>
</protein>
<gene>
    <name evidence="2" type="ORF">M513_06897</name>
    <name evidence="3" type="ORF">M514_06897</name>
</gene>
<name>A0A085NLM9_9BILA</name>
<evidence type="ECO:0000256" key="1">
    <source>
        <dbReference type="SAM" id="MobiDB-lite"/>
    </source>
</evidence>
<proteinExistence type="predicted"/>